<comment type="caution">
    <text evidence="2">The sequence shown here is derived from an EMBL/GenBank/DDBJ whole genome shotgun (WGS) entry which is preliminary data.</text>
</comment>
<name>A0ABV7ADI8_9RHOB</name>
<protein>
    <submittedName>
        <fullName evidence="2">Uncharacterized protein</fullName>
    </submittedName>
</protein>
<reference evidence="3" key="1">
    <citation type="journal article" date="2019" name="Int. J. Syst. Evol. Microbiol.">
        <title>The Global Catalogue of Microorganisms (GCM) 10K type strain sequencing project: providing services to taxonomists for standard genome sequencing and annotation.</title>
        <authorList>
            <consortium name="The Broad Institute Genomics Platform"/>
            <consortium name="The Broad Institute Genome Sequencing Center for Infectious Disease"/>
            <person name="Wu L."/>
            <person name="Ma J."/>
        </authorList>
    </citation>
    <scope>NUCLEOTIDE SEQUENCE [LARGE SCALE GENOMIC DNA]</scope>
    <source>
        <strain evidence="3">KCTC 62192</strain>
    </source>
</reference>
<evidence type="ECO:0000256" key="1">
    <source>
        <dbReference type="SAM" id="Phobius"/>
    </source>
</evidence>
<accession>A0ABV7ADI8</accession>
<gene>
    <name evidence="2" type="ORF">ACFOES_03275</name>
</gene>
<dbReference type="EMBL" id="JBHRSK010000004">
    <property type="protein sequence ID" value="MFC2967102.1"/>
    <property type="molecule type" value="Genomic_DNA"/>
</dbReference>
<feature type="transmembrane region" description="Helical" evidence="1">
    <location>
        <begin position="6"/>
        <end position="27"/>
    </location>
</feature>
<sequence length="48" mass="4805">MTAGFVIGLGLIVAHVLLFGGVGYAFYNVRKATREGAAGGPQPGSEPG</sequence>
<proteinExistence type="predicted"/>
<dbReference type="Proteomes" id="UP001595443">
    <property type="component" value="Unassembled WGS sequence"/>
</dbReference>
<evidence type="ECO:0000313" key="2">
    <source>
        <dbReference type="EMBL" id="MFC2967102.1"/>
    </source>
</evidence>
<keyword evidence="3" id="KW-1185">Reference proteome</keyword>
<keyword evidence="1" id="KW-1133">Transmembrane helix</keyword>
<dbReference type="RefSeq" id="WP_377831743.1">
    <property type="nucleotide sequence ID" value="NZ_JBHRSK010000004.1"/>
</dbReference>
<organism evidence="2 3">
    <name type="scientific">Acidimangrovimonas pyrenivorans</name>
    <dbReference type="NCBI Taxonomy" id="2030798"/>
    <lineage>
        <taxon>Bacteria</taxon>
        <taxon>Pseudomonadati</taxon>
        <taxon>Pseudomonadota</taxon>
        <taxon>Alphaproteobacteria</taxon>
        <taxon>Rhodobacterales</taxon>
        <taxon>Paracoccaceae</taxon>
        <taxon>Acidimangrovimonas</taxon>
    </lineage>
</organism>
<keyword evidence="1" id="KW-0472">Membrane</keyword>
<evidence type="ECO:0000313" key="3">
    <source>
        <dbReference type="Proteomes" id="UP001595443"/>
    </source>
</evidence>
<keyword evidence="1" id="KW-0812">Transmembrane</keyword>